<dbReference type="Proteomes" id="UP000500961">
    <property type="component" value="Chromosome"/>
</dbReference>
<evidence type="ECO:0000313" key="3">
    <source>
        <dbReference type="Proteomes" id="UP000500961"/>
    </source>
</evidence>
<organism evidence="2 3">
    <name type="scientific">Tenuifilum thalassicum</name>
    <dbReference type="NCBI Taxonomy" id="2590900"/>
    <lineage>
        <taxon>Bacteria</taxon>
        <taxon>Pseudomonadati</taxon>
        <taxon>Bacteroidota</taxon>
        <taxon>Bacteroidia</taxon>
        <taxon>Bacteroidales</taxon>
        <taxon>Tenuifilaceae</taxon>
        <taxon>Tenuifilum</taxon>
    </lineage>
</organism>
<accession>A0A7D4AYH5</accession>
<dbReference type="EMBL" id="CP041345">
    <property type="protein sequence ID" value="QKG80874.1"/>
    <property type="molecule type" value="Genomic_DNA"/>
</dbReference>
<keyword evidence="1" id="KW-0732">Signal</keyword>
<dbReference type="KEGG" id="ttz:FHG85_11565"/>
<evidence type="ECO:0000256" key="1">
    <source>
        <dbReference type="SAM" id="SignalP"/>
    </source>
</evidence>
<evidence type="ECO:0000313" key="2">
    <source>
        <dbReference type="EMBL" id="QKG80874.1"/>
    </source>
</evidence>
<protein>
    <submittedName>
        <fullName evidence="2">Uncharacterized protein</fullName>
    </submittedName>
</protein>
<sequence length="375" mass="41551">MKKILYLLLMCSVVAHAQQEVAIKFIRPSKLAGSAAKIRIFVDDNEYVIKNGSEVTVLLSHDYSKPIQILCKAPGGKASYNLKAIPNEKYTFETGFEFKGIYLKLIEGRELGVGETLQIMDSSQVNGNNNPTFKIQRKGEAVGFNIEQVDPSESIRQEWLARGGKVKNESVLLTGTYFGMDLKDFNTRVDGYGGGVSTSTNWINLKIPEYKTGISTWNSFTYGWGIDMILYQYKFDLDLGDGGSTNMSMLNLSYPIAANLGWTVGLGKFLNEGNWKGVALTFKYRPSITLNVVSTTTTLNLPPPLNTSETTYNSDTNASINFGGFGFDFEFSNFTATMDKLAPKPKTKLSFFVLPPVDDTPLFISISIGVSWYSK</sequence>
<dbReference type="RefSeq" id="WP_173076056.1">
    <property type="nucleotide sequence ID" value="NZ_CP041345.1"/>
</dbReference>
<name>A0A7D4AYH5_9BACT</name>
<reference evidence="2 3" key="1">
    <citation type="submission" date="2019-07" db="EMBL/GenBank/DDBJ databases">
        <title>Thalassofilum flectens gen. nov., sp. nov., a novel moderate thermophilic anaerobe from a shallow sea hot spring in Kunashir Island (Russia), representing a new family in the order Bacteroidales, and proposal of Thalassofilacea fam. nov.</title>
        <authorList>
            <person name="Kochetkova T.V."/>
            <person name="Podosokorskaya O.A."/>
            <person name="Novikov A."/>
            <person name="Elcheninov A.G."/>
            <person name="Toshchakov S.V."/>
            <person name="Kublanov I.V."/>
        </authorList>
    </citation>
    <scope>NUCLEOTIDE SEQUENCE [LARGE SCALE GENOMIC DNA]</scope>
    <source>
        <strain evidence="2 3">38-H</strain>
    </source>
</reference>
<feature type="chain" id="PRO_5029558110" evidence="1">
    <location>
        <begin position="18"/>
        <end position="375"/>
    </location>
</feature>
<gene>
    <name evidence="2" type="ORF">FHG85_11565</name>
</gene>
<feature type="signal peptide" evidence="1">
    <location>
        <begin position="1"/>
        <end position="17"/>
    </location>
</feature>
<dbReference type="AlphaFoldDB" id="A0A7D4AYH5"/>
<proteinExistence type="predicted"/>
<keyword evidence="3" id="KW-1185">Reference proteome</keyword>